<dbReference type="KEGG" id="mfp:MBIO_0803"/>
<organism evidence="1 2">
    <name type="scientific">Mycoplasmopsis fermentans (strain ATCC 19989 / NBRC 14854 / NCTC 10117 / PG18)</name>
    <name type="common">Mycoplasma fermentans</name>
    <dbReference type="NCBI Taxonomy" id="496833"/>
    <lineage>
        <taxon>Bacteria</taxon>
        <taxon>Bacillati</taxon>
        <taxon>Mycoplasmatota</taxon>
        <taxon>Mycoplasmoidales</taxon>
        <taxon>Metamycoplasmataceae</taxon>
        <taxon>Mycoplasmopsis</taxon>
    </lineage>
</organism>
<name>C4XFZ6_MYCFP</name>
<dbReference type="Proteomes" id="UP000006810">
    <property type="component" value="Chromosome"/>
</dbReference>
<dbReference type="HOGENOM" id="CLU_110632_0_0_14"/>
<accession>C4XFZ6</accession>
<evidence type="ECO:0000313" key="2">
    <source>
        <dbReference type="Proteomes" id="UP000006810"/>
    </source>
</evidence>
<dbReference type="AlphaFoldDB" id="C4XFZ6"/>
<dbReference type="eggNOG" id="ENOG50323DM">
    <property type="taxonomic scope" value="Bacteria"/>
</dbReference>
<protein>
    <submittedName>
        <fullName evidence="1">Uncharacterized protein</fullName>
    </submittedName>
</protein>
<evidence type="ECO:0000313" key="1">
    <source>
        <dbReference type="EMBL" id="BAH70068.1"/>
    </source>
</evidence>
<sequence>MRSTYGFWPYWVYLWTPPLLFRRRPPQSNYPSRTVHPPDDDGMLETQYTKGGISRMTPRELASSLQSLPPILHMLDQVPIRNCSKAPWGLFVLMRVPSVFTGTIISPSLVLRQLRDHCAFRAGQYLADKEFRYLRTVIVTAAVHPGFISTLRKC</sequence>
<dbReference type="EMBL" id="AP009608">
    <property type="protein sequence ID" value="BAH70068.1"/>
    <property type="molecule type" value="Genomic_DNA"/>
</dbReference>
<reference evidence="1 2" key="1">
    <citation type="journal article" date="2009" name="Curr. Microbiol.">
        <title>Molecular cloning and expression of a novel cholinephosphotransferase involved in glycoglycerophospholipid biosynthesis of Mycoplasma fermentans.</title>
        <authorList>
            <person name="Ishida N."/>
            <person name="Irikura D."/>
            <person name="Matsuda K."/>
            <person name="Sato S."/>
            <person name="Asano K."/>
        </authorList>
    </citation>
    <scope>NUCLEOTIDE SEQUENCE [LARGE SCALE GENOMIC DNA]</scope>
    <source>
        <strain evidence="2">ATCC 19989 / NBRC 14854 / NCTC 10117 / PG18</strain>
    </source>
</reference>
<gene>
    <name evidence="1" type="ordered locus">MBIO_0803</name>
</gene>
<keyword evidence="2" id="KW-1185">Reference proteome</keyword>
<proteinExistence type="predicted"/>
<dbReference type="AntiFam" id="ANF00025">
    <property type="entry name" value="Antisense to 23S rRNA"/>
</dbReference>